<feature type="active site" description="Proton acceptor; for processing activity" evidence="13">
    <location>
        <position position="250"/>
    </location>
</feature>
<evidence type="ECO:0000256" key="3">
    <source>
        <dbReference type="ARBA" id="ARBA00022691"/>
    </source>
</evidence>
<feature type="binding site" evidence="14">
    <location>
        <position position="267"/>
    </location>
    <ligand>
        <name>substrate</name>
    </ligand>
</feature>
<dbReference type="InterPro" id="IPR016067">
    <property type="entry name" value="S-AdoMet_deCO2ase_core"/>
</dbReference>
<feature type="binding site" evidence="14">
    <location>
        <position position="6"/>
    </location>
    <ligand>
        <name>substrate</name>
    </ligand>
</feature>
<keyword evidence="4 12" id="KW-0210">Decarboxylase</keyword>
<feature type="chain" id="PRO_5042322270" description="S-adenosylmethionine decarboxylase beta chain" evidence="17">
    <location>
        <begin position="1"/>
        <end position="65"/>
    </location>
</feature>
<dbReference type="PANTHER" id="PTHR11570">
    <property type="entry name" value="S-ADENOSYLMETHIONINE DECARBOXYLASE"/>
    <property type="match status" value="1"/>
</dbReference>
<evidence type="ECO:0000256" key="11">
    <source>
        <dbReference type="ARBA" id="ARBA00048112"/>
    </source>
</evidence>
<name>A0AAD3Y4I3_NEPGR</name>
<comment type="pathway">
    <text evidence="1 12">Amine and polyamine biosynthesis; S-adenosylmethioninamine biosynthesis; S-adenosylmethioninamine from S-adenosyl-L-methionine: step 1/1.</text>
</comment>
<evidence type="ECO:0000256" key="15">
    <source>
        <dbReference type="PIRSR" id="PIRSR001355-3"/>
    </source>
</evidence>
<evidence type="ECO:0000256" key="4">
    <source>
        <dbReference type="ARBA" id="ARBA00022793"/>
    </source>
</evidence>
<comment type="caution">
    <text evidence="18">The sequence shown here is derived from an EMBL/GenBank/DDBJ whole genome shotgun (WGS) entry which is preliminary data.</text>
</comment>
<keyword evidence="16" id="KW-0068">Autocatalytic cleavage</keyword>
<comment type="catalytic activity">
    <reaction evidence="11 12">
        <text>S-adenosyl-L-methionine + H(+) = S-adenosyl 3-(methylsulfanyl)propylamine + CO2</text>
        <dbReference type="Rhea" id="RHEA:15981"/>
        <dbReference type="ChEBI" id="CHEBI:15378"/>
        <dbReference type="ChEBI" id="CHEBI:16526"/>
        <dbReference type="ChEBI" id="CHEBI:57443"/>
        <dbReference type="ChEBI" id="CHEBI:59789"/>
        <dbReference type="EC" id="4.1.1.50"/>
    </reaction>
</comment>
<evidence type="ECO:0000256" key="13">
    <source>
        <dbReference type="PIRSR" id="PIRSR001355-1"/>
    </source>
</evidence>
<feature type="site" description="Cleavage (non-hydrolytic); by autolysis" evidence="16">
    <location>
        <begin position="65"/>
        <end position="66"/>
    </location>
</feature>
<evidence type="ECO:0000256" key="9">
    <source>
        <dbReference type="ARBA" id="ARBA00023270"/>
    </source>
</evidence>
<comment type="cofactor">
    <cofactor evidence="12">
        <name>pyruvate</name>
        <dbReference type="ChEBI" id="CHEBI:15361"/>
    </cofactor>
    <text evidence="12">Binds 1 pyruvoyl group covalently per subunit.</text>
</comment>
<dbReference type="InterPro" id="IPR048283">
    <property type="entry name" value="AdoMetDC-like"/>
</dbReference>
<evidence type="ECO:0000256" key="2">
    <source>
        <dbReference type="ARBA" id="ARBA00008466"/>
    </source>
</evidence>
<keyword evidence="10 12" id="KW-0670">Pyruvate</keyword>
<evidence type="ECO:0000256" key="16">
    <source>
        <dbReference type="PIRSR" id="PIRSR001355-4"/>
    </source>
</evidence>
<dbReference type="Gene3D" id="3.30.360.50">
    <property type="entry name" value="S-adenosylmethionine decarboxylase"/>
    <property type="match status" value="1"/>
</dbReference>
<dbReference type="EC" id="4.1.1.50" evidence="12"/>
<feature type="binding site" evidence="14">
    <location>
        <position position="244"/>
    </location>
    <ligand>
        <name>substrate</name>
    </ligand>
</feature>
<dbReference type="EMBL" id="BSYO01000036">
    <property type="protein sequence ID" value="GMH29277.1"/>
    <property type="molecule type" value="Genomic_DNA"/>
</dbReference>
<evidence type="ECO:0000256" key="10">
    <source>
        <dbReference type="ARBA" id="ARBA00023317"/>
    </source>
</evidence>
<dbReference type="GO" id="GO:0008295">
    <property type="term" value="P:spermidine biosynthetic process"/>
    <property type="evidence" value="ECO:0007669"/>
    <property type="project" value="UniProtKB-KW"/>
</dbReference>
<dbReference type="FunFam" id="3.30.360.50:FF:000001">
    <property type="entry name" value="S-adenosylmethionine decarboxylase proenzyme"/>
    <property type="match status" value="1"/>
</dbReference>
<sequence length="357" mass="39831">MAVSGFEGFEKRLELHFSGDDPIRVSNLGLRLLEFESVDDVLHAVQCTVVSAVGNRYFDAYVLSESSLFVYPTKIIIKTCGTTQLLKSIRPLLYYANLMGFYLSDCKYTRGSFIFPQSQPFPHTSFEDEVFYIENCLPSRLSHRKASFMPSKKSSSQSHAWHVFTASDDHHHHGHPLSSMDSLSPASSSYTVEVCMTELDRTTAQKFFRRPGDRKSGDAAGREMTENTGIRGINPNAFICDFAFDPCGYSMNGMHGEKYSTVHVTPEEGYSYASFECVGSLAHDRDDFVEVLKKVVQVFRPGNMSVAISCALTAGDDVWTRVINGLEPLGLKCRSCAVDDFPAAGTILFQTFTSRRK</sequence>
<dbReference type="PANTHER" id="PTHR11570:SF38">
    <property type="entry name" value="S-ADENOSYLMETHIONINE DECARBOXYLASE PROENZYME 4"/>
    <property type="match status" value="1"/>
</dbReference>
<dbReference type="NCBIfam" id="TIGR00535">
    <property type="entry name" value="SAM_DCase"/>
    <property type="match status" value="1"/>
</dbReference>
<feature type="chain" id="PRO_5042322269" description="S-adenosylmethionine decarboxylase alpha chain" evidence="17">
    <location>
        <begin position="66"/>
        <end position="357"/>
    </location>
</feature>
<dbReference type="GO" id="GO:0004014">
    <property type="term" value="F:adenosylmethionine decarboxylase activity"/>
    <property type="evidence" value="ECO:0007669"/>
    <property type="project" value="UniProtKB-EC"/>
</dbReference>
<evidence type="ECO:0000256" key="14">
    <source>
        <dbReference type="PIRSR" id="PIRSR001355-2"/>
    </source>
</evidence>
<keyword evidence="9 12" id="KW-0704">Schiff base</keyword>
<evidence type="ECO:0000256" key="7">
    <source>
        <dbReference type="ARBA" id="ARBA00023145"/>
    </source>
</evidence>
<dbReference type="GO" id="GO:0006597">
    <property type="term" value="P:spermine biosynthetic process"/>
    <property type="evidence" value="ECO:0007669"/>
    <property type="project" value="InterPro"/>
</dbReference>
<dbReference type="GO" id="GO:0099402">
    <property type="term" value="P:plant organ development"/>
    <property type="evidence" value="ECO:0007669"/>
    <property type="project" value="UniProtKB-ARBA"/>
</dbReference>
<feature type="modified residue" description="Pyruvic acid (Ser); by autocatalysis" evidence="15">
    <location>
        <position position="66"/>
    </location>
</feature>
<keyword evidence="6 12" id="KW-0620">Polyamine biosynthesis</keyword>
<protein>
    <recommendedName>
        <fullName evidence="12">S-adenosylmethionine decarboxylase proenzyme</fullName>
        <ecNumber evidence="12">4.1.1.50</ecNumber>
    </recommendedName>
</protein>
<proteinExistence type="inferred from homology"/>
<evidence type="ECO:0000256" key="1">
    <source>
        <dbReference type="ARBA" id="ARBA00004911"/>
    </source>
</evidence>
<keyword evidence="19" id="KW-1185">Reference proteome</keyword>
<evidence type="ECO:0000256" key="12">
    <source>
        <dbReference type="PIRNR" id="PIRNR001355"/>
    </source>
</evidence>
<feature type="active site" description="Proton donor; for catalytic activity" evidence="13">
    <location>
        <position position="80"/>
    </location>
</feature>
<dbReference type="SUPFAM" id="SSF56276">
    <property type="entry name" value="S-adenosylmethionine decarboxylase"/>
    <property type="match status" value="1"/>
</dbReference>
<dbReference type="PROSITE" id="PS01336">
    <property type="entry name" value="ADOMETDC"/>
    <property type="match status" value="1"/>
</dbReference>
<dbReference type="Proteomes" id="UP001279734">
    <property type="component" value="Unassembled WGS sequence"/>
</dbReference>
<accession>A0AAD3Y4I3</accession>
<dbReference type="InterPro" id="IPR018166">
    <property type="entry name" value="S-AdoMet_deCO2ase_CS"/>
</dbReference>
<dbReference type="AlphaFoldDB" id="A0AAD3Y4I3"/>
<evidence type="ECO:0000313" key="19">
    <source>
        <dbReference type="Proteomes" id="UP001279734"/>
    </source>
</evidence>
<keyword evidence="8 12" id="KW-0456">Lyase</keyword>
<dbReference type="Gene3D" id="3.60.90.10">
    <property type="entry name" value="S-adenosylmethionine decarboxylase"/>
    <property type="match status" value="1"/>
</dbReference>
<dbReference type="GO" id="GO:0005829">
    <property type="term" value="C:cytosol"/>
    <property type="evidence" value="ECO:0007669"/>
    <property type="project" value="TreeGrafter"/>
</dbReference>
<gene>
    <name evidence="18" type="ORF">Nepgr_031120</name>
</gene>
<dbReference type="PIRSF" id="PIRSF001355">
    <property type="entry name" value="S-AdenosylMet_decarboxylase"/>
    <property type="match status" value="1"/>
</dbReference>
<reference evidence="18" key="1">
    <citation type="submission" date="2023-05" db="EMBL/GenBank/DDBJ databases">
        <title>Nepenthes gracilis genome sequencing.</title>
        <authorList>
            <person name="Fukushima K."/>
        </authorList>
    </citation>
    <scope>NUCLEOTIDE SEQUENCE</scope>
    <source>
        <strain evidence="18">SING2019-196</strain>
    </source>
</reference>
<keyword evidence="3 12" id="KW-0949">S-adenosyl-L-methionine</keyword>
<feature type="binding site" evidence="14">
    <location>
        <position position="65"/>
    </location>
    <ligand>
        <name>substrate</name>
    </ligand>
</feature>
<evidence type="ECO:0000256" key="8">
    <source>
        <dbReference type="ARBA" id="ARBA00023239"/>
    </source>
</evidence>
<keyword evidence="7 12" id="KW-0865">Zymogen</keyword>
<comment type="similarity">
    <text evidence="2 12">Belongs to the eukaryotic AdoMetDC family.</text>
</comment>
<evidence type="ECO:0000256" key="17">
    <source>
        <dbReference type="PIRSR" id="PIRSR001355-5"/>
    </source>
</evidence>
<feature type="active site" description="Proton acceptor; for processing activity" evidence="13">
    <location>
        <position position="263"/>
    </location>
</feature>
<evidence type="ECO:0000313" key="18">
    <source>
        <dbReference type="EMBL" id="GMH29277.1"/>
    </source>
</evidence>
<dbReference type="InterPro" id="IPR001985">
    <property type="entry name" value="S-AdoMet_decarboxylase_euk"/>
</dbReference>
<dbReference type="FunFam" id="3.60.90.10:FF:000002">
    <property type="entry name" value="S-adenosylmethionine decarboxylase proenzyme"/>
    <property type="match status" value="1"/>
</dbReference>
<keyword evidence="5 12" id="KW-0745">Spermidine biosynthesis</keyword>
<organism evidence="18 19">
    <name type="scientific">Nepenthes gracilis</name>
    <name type="common">Slender pitcher plant</name>
    <dbReference type="NCBI Taxonomy" id="150966"/>
    <lineage>
        <taxon>Eukaryota</taxon>
        <taxon>Viridiplantae</taxon>
        <taxon>Streptophyta</taxon>
        <taxon>Embryophyta</taxon>
        <taxon>Tracheophyta</taxon>
        <taxon>Spermatophyta</taxon>
        <taxon>Magnoliopsida</taxon>
        <taxon>eudicotyledons</taxon>
        <taxon>Gunneridae</taxon>
        <taxon>Pentapetalae</taxon>
        <taxon>Caryophyllales</taxon>
        <taxon>Nepenthaceae</taxon>
        <taxon>Nepenthes</taxon>
    </lineage>
</organism>
<feature type="active site" description="Schiff-base intermediate with substrate; via pyruvic acid" evidence="13">
    <location>
        <position position="66"/>
    </location>
</feature>
<dbReference type="Pfam" id="PF01536">
    <property type="entry name" value="SAM_decarbox"/>
    <property type="match status" value="1"/>
</dbReference>
<evidence type="ECO:0000256" key="5">
    <source>
        <dbReference type="ARBA" id="ARBA00023066"/>
    </source>
</evidence>
<evidence type="ECO:0000256" key="6">
    <source>
        <dbReference type="ARBA" id="ARBA00023115"/>
    </source>
</evidence>